<evidence type="ECO:0000256" key="1">
    <source>
        <dbReference type="ARBA" id="ARBA00004141"/>
    </source>
</evidence>
<keyword evidence="4 6" id="KW-0472">Membrane</keyword>
<dbReference type="PANTHER" id="PTHR31419">
    <property type="entry name" value="PROTEIN PIN-LIKES 2"/>
    <property type="match status" value="1"/>
</dbReference>
<feature type="compositionally biased region" description="Low complexity" evidence="5">
    <location>
        <begin position="253"/>
        <end position="274"/>
    </location>
</feature>
<accession>A0AAD3DXE0</accession>
<evidence type="ECO:0008006" key="9">
    <source>
        <dbReference type="Google" id="ProtNLM"/>
    </source>
</evidence>
<evidence type="ECO:0000313" key="8">
    <source>
        <dbReference type="Proteomes" id="UP001054857"/>
    </source>
</evidence>
<feature type="region of interest" description="Disordered" evidence="5">
    <location>
        <begin position="374"/>
        <end position="447"/>
    </location>
</feature>
<feature type="transmembrane region" description="Helical" evidence="6">
    <location>
        <begin position="73"/>
        <end position="95"/>
    </location>
</feature>
<feature type="transmembrane region" description="Helical" evidence="6">
    <location>
        <begin position="149"/>
        <end position="171"/>
    </location>
</feature>
<gene>
    <name evidence="7" type="ORF">Agub_g10787</name>
</gene>
<dbReference type="AlphaFoldDB" id="A0AAD3DXE0"/>
<evidence type="ECO:0000256" key="6">
    <source>
        <dbReference type="SAM" id="Phobius"/>
    </source>
</evidence>
<comment type="subcellular location">
    <subcellularLocation>
        <location evidence="1">Membrane</location>
        <topology evidence="1">Multi-pass membrane protein</topology>
    </subcellularLocation>
</comment>
<feature type="compositionally biased region" description="Polar residues" evidence="5">
    <location>
        <begin position="196"/>
        <end position="207"/>
    </location>
</feature>
<dbReference type="Pfam" id="PF03547">
    <property type="entry name" value="Mem_trans"/>
    <property type="match status" value="1"/>
</dbReference>
<evidence type="ECO:0000256" key="4">
    <source>
        <dbReference type="ARBA" id="ARBA00023136"/>
    </source>
</evidence>
<protein>
    <recommendedName>
        <fullName evidence="9">PIN-like protein</fullName>
    </recommendedName>
</protein>
<feature type="transmembrane region" description="Helical" evidence="6">
    <location>
        <begin position="43"/>
        <end position="61"/>
    </location>
</feature>
<dbReference type="InterPro" id="IPR004776">
    <property type="entry name" value="Mem_transp_PIN-like"/>
</dbReference>
<feature type="compositionally biased region" description="Gly residues" evidence="5">
    <location>
        <begin position="420"/>
        <end position="438"/>
    </location>
</feature>
<keyword evidence="8" id="KW-1185">Reference proteome</keyword>
<keyword evidence="3 6" id="KW-1133">Transmembrane helix</keyword>
<feature type="region of interest" description="Disordered" evidence="5">
    <location>
        <begin position="179"/>
        <end position="217"/>
    </location>
</feature>
<dbReference type="PANTHER" id="PTHR31419:SF1">
    <property type="entry name" value="PROTEIN PIN-LIKES 6"/>
    <property type="match status" value="1"/>
</dbReference>
<dbReference type="GO" id="GO:0016020">
    <property type="term" value="C:membrane"/>
    <property type="evidence" value="ECO:0007669"/>
    <property type="project" value="UniProtKB-SubCell"/>
</dbReference>
<feature type="transmembrane region" description="Helical" evidence="6">
    <location>
        <begin position="6"/>
        <end position="31"/>
    </location>
</feature>
<evidence type="ECO:0000256" key="5">
    <source>
        <dbReference type="SAM" id="MobiDB-lite"/>
    </source>
</evidence>
<evidence type="ECO:0000313" key="7">
    <source>
        <dbReference type="EMBL" id="GFR48834.1"/>
    </source>
</evidence>
<evidence type="ECO:0000256" key="2">
    <source>
        <dbReference type="ARBA" id="ARBA00022692"/>
    </source>
</evidence>
<evidence type="ECO:0000256" key="3">
    <source>
        <dbReference type="ARBA" id="ARBA00022989"/>
    </source>
</evidence>
<comment type="caution">
    <text evidence="7">The sequence shown here is derived from an EMBL/GenBank/DDBJ whole genome shotgun (WGS) entry which is preliminary data.</text>
</comment>
<dbReference type="Proteomes" id="UP001054857">
    <property type="component" value="Unassembled WGS sequence"/>
</dbReference>
<feature type="region of interest" description="Disordered" evidence="5">
    <location>
        <begin position="246"/>
        <end position="294"/>
    </location>
</feature>
<feature type="compositionally biased region" description="Polar residues" evidence="5">
    <location>
        <begin position="405"/>
        <end position="414"/>
    </location>
</feature>
<name>A0AAD3DXE0_9CHLO</name>
<dbReference type="EMBL" id="BMAR01000026">
    <property type="protein sequence ID" value="GFR48834.1"/>
    <property type="molecule type" value="Genomic_DNA"/>
</dbReference>
<organism evidence="7 8">
    <name type="scientific">Astrephomene gubernaculifera</name>
    <dbReference type="NCBI Taxonomy" id="47775"/>
    <lineage>
        <taxon>Eukaryota</taxon>
        <taxon>Viridiplantae</taxon>
        <taxon>Chlorophyta</taxon>
        <taxon>core chlorophytes</taxon>
        <taxon>Chlorophyceae</taxon>
        <taxon>CS clade</taxon>
        <taxon>Chlamydomonadales</taxon>
        <taxon>Astrephomenaceae</taxon>
        <taxon>Astrephomene</taxon>
    </lineage>
</organism>
<dbReference type="InterPro" id="IPR039305">
    <property type="entry name" value="PILS2/6"/>
</dbReference>
<feature type="transmembrane region" description="Helical" evidence="6">
    <location>
        <begin position="107"/>
        <end position="129"/>
    </location>
</feature>
<sequence>MGEPLLIQLFIASAIPVVKILLICGIGAFCARKGLLTAEGRRVLGALSFLVFNPSLIFVKLASTLTPSRLLHWWPLMLNTGISTAVGLGLGYLGVRLVRPVGHLRPHTVVAIALGNLGNLPLVIVSSLAASSSALLGGIPPDRAEDLAVSYVVVGLLLPSIAHATIGFSMLRKREEAEALPGTAAAAEEDGPTKAEAQSAQQHQPSKPSAAATVAGPASTDLGQKAAMVADVAAAAAAAVITTPPQLLSAGTSPHPHSQQQQAHSQSQQPQQQQGMELVGLRHHHHQQQQQLLHDRSCELQEGRHESYLQPLQDESFNLQQREERLVGGGCVRQDGKQHLPLQMAAELAHEHDRVPLLREEATAVEETAAAAATKPALATNGWHHDTHRSPSSQQPAMLAESYGNHASYNQTLYDDNGDDGGGVSGRGDGGGGAGGCDAEGRGDGDG</sequence>
<keyword evidence="2 6" id="KW-0812">Transmembrane</keyword>
<reference evidence="7 8" key="1">
    <citation type="journal article" date="2021" name="Sci. Rep.">
        <title>Genome sequencing of the multicellular alga Astrephomene provides insights into convergent evolution of germ-soma differentiation.</title>
        <authorList>
            <person name="Yamashita S."/>
            <person name="Yamamoto K."/>
            <person name="Matsuzaki R."/>
            <person name="Suzuki S."/>
            <person name="Yamaguchi H."/>
            <person name="Hirooka S."/>
            <person name="Minakuchi Y."/>
            <person name="Miyagishima S."/>
            <person name="Kawachi M."/>
            <person name="Toyoda A."/>
            <person name="Nozaki H."/>
        </authorList>
    </citation>
    <scope>NUCLEOTIDE SEQUENCE [LARGE SCALE GENOMIC DNA]</scope>
    <source>
        <strain evidence="7 8">NIES-4017</strain>
    </source>
</reference>
<dbReference type="GO" id="GO:0080162">
    <property type="term" value="P:endoplasmic reticulum to cytosol auxin transport"/>
    <property type="evidence" value="ECO:0007669"/>
    <property type="project" value="InterPro"/>
</dbReference>
<proteinExistence type="predicted"/>
<feature type="non-terminal residue" evidence="7">
    <location>
        <position position="447"/>
    </location>
</feature>